<reference evidence="2" key="3">
    <citation type="journal article" date="2017" name="Nature">
        <title>Genome sequence of the progenitor of the wheat D genome Aegilops tauschii.</title>
        <authorList>
            <person name="Luo M.C."/>
            <person name="Gu Y.Q."/>
            <person name="Puiu D."/>
            <person name="Wang H."/>
            <person name="Twardziok S.O."/>
            <person name="Deal K.R."/>
            <person name="Huo N."/>
            <person name="Zhu T."/>
            <person name="Wang L."/>
            <person name="Wang Y."/>
            <person name="McGuire P.E."/>
            <person name="Liu S."/>
            <person name="Long H."/>
            <person name="Ramasamy R.K."/>
            <person name="Rodriguez J.C."/>
            <person name="Van S.L."/>
            <person name="Yuan L."/>
            <person name="Wang Z."/>
            <person name="Xia Z."/>
            <person name="Xiao L."/>
            <person name="Anderson O.D."/>
            <person name="Ouyang S."/>
            <person name="Liang Y."/>
            <person name="Zimin A.V."/>
            <person name="Pertea G."/>
            <person name="Qi P."/>
            <person name="Bennetzen J.L."/>
            <person name="Dai X."/>
            <person name="Dawson M.W."/>
            <person name="Muller H.G."/>
            <person name="Kugler K."/>
            <person name="Rivarola-Duarte L."/>
            <person name="Spannagl M."/>
            <person name="Mayer K.F.X."/>
            <person name="Lu F.H."/>
            <person name="Bevan M.W."/>
            <person name="Leroy P."/>
            <person name="Li P."/>
            <person name="You F.M."/>
            <person name="Sun Q."/>
            <person name="Liu Z."/>
            <person name="Lyons E."/>
            <person name="Wicker T."/>
            <person name="Salzberg S.L."/>
            <person name="Devos K.M."/>
            <person name="Dvorak J."/>
        </authorList>
    </citation>
    <scope>NUCLEOTIDE SEQUENCE [LARGE SCALE GENOMIC DNA]</scope>
    <source>
        <strain evidence="2">cv. AL8/78</strain>
    </source>
</reference>
<dbReference type="Gramene" id="AET6Gv20883000.1">
    <property type="protein sequence ID" value="AET6Gv20883000.1"/>
    <property type="gene ID" value="AET6Gv20883000"/>
</dbReference>
<dbReference type="Proteomes" id="UP000015105">
    <property type="component" value="Chromosome 6D"/>
</dbReference>
<evidence type="ECO:0000313" key="2">
    <source>
        <dbReference type="EnsemblPlants" id="AET6Gv20883000.1"/>
    </source>
</evidence>
<evidence type="ECO:0000313" key="3">
    <source>
        <dbReference type="Proteomes" id="UP000015105"/>
    </source>
</evidence>
<keyword evidence="3" id="KW-1185">Reference proteome</keyword>
<protein>
    <submittedName>
        <fullName evidence="2">Uncharacterized protein</fullName>
    </submittedName>
</protein>
<evidence type="ECO:0000256" key="1">
    <source>
        <dbReference type="SAM" id="MobiDB-lite"/>
    </source>
</evidence>
<accession>A0A453PWK1</accession>
<reference evidence="2" key="4">
    <citation type="submission" date="2019-03" db="UniProtKB">
        <authorList>
            <consortium name="EnsemblPlants"/>
        </authorList>
    </citation>
    <scope>IDENTIFICATION</scope>
</reference>
<dbReference type="AlphaFoldDB" id="A0A453PWK1"/>
<reference evidence="3" key="1">
    <citation type="journal article" date="2014" name="Science">
        <title>Ancient hybridizations among the ancestral genomes of bread wheat.</title>
        <authorList>
            <consortium name="International Wheat Genome Sequencing Consortium,"/>
            <person name="Marcussen T."/>
            <person name="Sandve S.R."/>
            <person name="Heier L."/>
            <person name="Spannagl M."/>
            <person name="Pfeifer M."/>
            <person name="Jakobsen K.S."/>
            <person name="Wulff B.B."/>
            <person name="Steuernagel B."/>
            <person name="Mayer K.F."/>
            <person name="Olsen O.A."/>
        </authorList>
    </citation>
    <scope>NUCLEOTIDE SEQUENCE [LARGE SCALE GENOMIC DNA]</scope>
    <source>
        <strain evidence="3">cv. AL8/78</strain>
    </source>
</reference>
<reference evidence="3" key="2">
    <citation type="journal article" date="2017" name="Nat. Plants">
        <title>The Aegilops tauschii genome reveals multiple impacts of transposons.</title>
        <authorList>
            <person name="Zhao G."/>
            <person name="Zou C."/>
            <person name="Li K."/>
            <person name="Wang K."/>
            <person name="Li T."/>
            <person name="Gao L."/>
            <person name="Zhang X."/>
            <person name="Wang H."/>
            <person name="Yang Z."/>
            <person name="Liu X."/>
            <person name="Jiang W."/>
            <person name="Mao L."/>
            <person name="Kong X."/>
            <person name="Jiao Y."/>
            <person name="Jia J."/>
        </authorList>
    </citation>
    <scope>NUCLEOTIDE SEQUENCE [LARGE SCALE GENOMIC DNA]</scope>
    <source>
        <strain evidence="3">cv. AL8/78</strain>
    </source>
</reference>
<organism evidence="2 3">
    <name type="scientific">Aegilops tauschii subsp. strangulata</name>
    <name type="common">Goatgrass</name>
    <dbReference type="NCBI Taxonomy" id="200361"/>
    <lineage>
        <taxon>Eukaryota</taxon>
        <taxon>Viridiplantae</taxon>
        <taxon>Streptophyta</taxon>
        <taxon>Embryophyta</taxon>
        <taxon>Tracheophyta</taxon>
        <taxon>Spermatophyta</taxon>
        <taxon>Magnoliopsida</taxon>
        <taxon>Liliopsida</taxon>
        <taxon>Poales</taxon>
        <taxon>Poaceae</taxon>
        <taxon>BOP clade</taxon>
        <taxon>Pooideae</taxon>
        <taxon>Triticodae</taxon>
        <taxon>Triticeae</taxon>
        <taxon>Triticinae</taxon>
        <taxon>Aegilops</taxon>
    </lineage>
</organism>
<feature type="region of interest" description="Disordered" evidence="1">
    <location>
        <begin position="1"/>
        <end position="47"/>
    </location>
</feature>
<name>A0A453PWK1_AEGTS</name>
<reference evidence="2" key="5">
    <citation type="journal article" date="2021" name="G3 (Bethesda)">
        <title>Aegilops tauschii genome assembly Aet v5.0 features greater sequence contiguity and improved annotation.</title>
        <authorList>
            <person name="Wang L."/>
            <person name="Zhu T."/>
            <person name="Rodriguez J.C."/>
            <person name="Deal K.R."/>
            <person name="Dubcovsky J."/>
            <person name="McGuire P.E."/>
            <person name="Lux T."/>
            <person name="Spannagl M."/>
            <person name="Mayer K.F.X."/>
            <person name="Baldrich P."/>
            <person name="Meyers B.C."/>
            <person name="Huo N."/>
            <person name="Gu Y.Q."/>
            <person name="Zhou H."/>
            <person name="Devos K.M."/>
            <person name="Bennetzen J.L."/>
            <person name="Unver T."/>
            <person name="Budak H."/>
            <person name="Gulick P.J."/>
            <person name="Galiba G."/>
            <person name="Kalapos B."/>
            <person name="Nelson D.R."/>
            <person name="Li P."/>
            <person name="You F.M."/>
            <person name="Luo M.C."/>
            <person name="Dvorak J."/>
        </authorList>
    </citation>
    <scope>NUCLEOTIDE SEQUENCE [LARGE SCALE GENOMIC DNA]</scope>
    <source>
        <strain evidence="2">cv. AL8/78</strain>
    </source>
</reference>
<dbReference type="EnsemblPlants" id="AET6Gv20883000.1">
    <property type="protein sequence ID" value="AET6Gv20883000.1"/>
    <property type="gene ID" value="AET6Gv20883000"/>
</dbReference>
<sequence length="139" mass="14870">MVREPSAPTPPFTNRGDAGLPPSCSGPPALPAGRVAERSDEEVAEEMTEAREIGIRQSPLPCRYCMAVPMSSSISLATCCSVARKVLPPLSSSPLPSPLLLVPFPFPLLCKVDSDFSTVAIEQMNLIEKLMLSSKNKES</sequence>
<proteinExistence type="predicted"/>